<reference evidence="1 2" key="1">
    <citation type="submission" date="2019-07" db="EMBL/GenBank/DDBJ databases">
        <title>Tepidimonas alkaliphilus YIM 72238 draft genome.</title>
        <authorList>
            <person name="Da Costa M.S."/>
            <person name="Froufe H.J.C."/>
            <person name="Egas C."/>
            <person name="Albuquerque L."/>
        </authorList>
    </citation>
    <scope>NUCLEOTIDE SEQUENCE [LARGE SCALE GENOMIC DNA]</scope>
    <source>
        <strain evidence="1 2">YIM 72238</strain>
    </source>
</reference>
<evidence type="ECO:0000313" key="2">
    <source>
        <dbReference type="Proteomes" id="UP000315736"/>
    </source>
</evidence>
<gene>
    <name evidence="1" type="ORF">Talka_00782</name>
</gene>
<sequence length="242" mass="25827">MRRRWLAVGVLLLAGCAAQPPVPDWRLDLRQAVEQGRAAELEARDRVAALHWARAQRAARSAADPQALARVALVRCALRLAAAQPGACPSAEPYLEDAGAVERAYAAWLAGAAPAAVRRGADKDVNLPAAPQALAVLNGARGATDTLTVLRGIDDPLSRLVAGGWLWQAGQLDADGVRLMVETAAAQGWRRPLAAWLAVQRRWAERRGDATTAGQAERRLRWLGVEQAVAADQAPDERATSP</sequence>
<dbReference type="RefSeq" id="WP_143889823.1">
    <property type="nucleotide sequence ID" value="NZ_VJNB01000003.1"/>
</dbReference>
<dbReference type="OrthoDB" id="8562564at2"/>
<dbReference type="Proteomes" id="UP000315736">
    <property type="component" value="Unassembled WGS sequence"/>
</dbReference>
<dbReference type="EMBL" id="VJNB01000003">
    <property type="protein sequence ID" value="TSE20436.1"/>
    <property type="molecule type" value="Genomic_DNA"/>
</dbReference>
<comment type="caution">
    <text evidence="1">The sequence shown here is derived from an EMBL/GenBank/DDBJ whole genome shotgun (WGS) entry which is preliminary data.</text>
</comment>
<evidence type="ECO:0000313" key="1">
    <source>
        <dbReference type="EMBL" id="TSE20436.1"/>
    </source>
</evidence>
<keyword evidence="2" id="KW-1185">Reference proteome</keyword>
<organism evidence="1 2">
    <name type="scientific">Tepidimonas alkaliphilus</name>
    <dbReference type="NCBI Taxonomy" id="2588942"/>
    <lineage>
        <taxon>Bacteria</taxon>
        <taxon>Pseudomonadati</taxon>
        <taxon>Pseudomonadota</taxon>
        <taxon>Betaproteobacteria</taxon>
        <taxon>Burkholderiales</taxon>
        <taxon>Tepidimonas</taxon>
    </lineage>
</organism>
<dbReference type="AlphaFoldDB" id="A0A554WA37"/>
<name>A0A554WA37_9BURK</name>
<dbReference type="PROSITE" id="PS51257">
    <property type="entry name" value="PROKAR_LIPOPROTEIN"/>
    <property type="match status" value="1"/>
</dbReference>
<accession>A0A554WA37</accession>
<proteinExistence type="predicted"/>
<protein>
    <recommendedName>
        <fullName evidence="3">Lipoprotein</fullName>
    </recommendedName>
</protein>
<evidence type="ECO:0008006" key="3">
    <source>
        <dbReference type="Google" id="ProtNLM"/>
    </source>
</evidence>